<dbReference type="SUPFAM" id="SSF53822">
    <property type="entry name" value="Periplasmic binding protein-like I"/>
    <property type="match status" value="1"/>
</dbReference>
<accession>A0A6P8Z8M4</accession>
<dbReference type="InParanoid" id="A0A6P8Z8M4"/>
<dbReference type="GeneID" id="117648446"/>
<sequence length="116" mass="12262">MECPLLVVAVLAVLAVAREAGAYYEQQEEIRIGGLFLTTEEDCVSAFYAAIDAVNEDKDVLPDHRLVGVDVAVPEFDALEAHKRVCELLAGGVAAVLGPSSGVPATHKAVQLRAFA</sequence>
<evidence type="ECO:0000256" key="1">
    <source>
        <dbReference type="SAM" id="SignalP"/>
    </source>
</evidence>
<proteinExistence type="predicted"/>
<dbReference type="Gene3D" id="3.40.50.2300">
    <property type="match status" value="1"/>
</dbReference>
<feature type="chain" id="PRO_5028175121" evidence="1">
    <location>
        <begin position="23"/>
        <end position="116"/>
    </location>
</feature>
<dbReference type="RefSeq" id="XP_034246840.1">
    <property type="nucleotide sequence ID" value="XM_034390949.1"/>
</dbReference>
<keyword evidence="1" id="KW-0732">Signal</keyword>
<keyword evidence="2" id="KW-1185">Reference proteome</keyword>
<evidence type="ECO:0000313" key="3">
    <source>
        <dbReference type="RefSeq" id="XP_034246840.1"/>
    </source>
</evidence>
<name>A0A6P8Z8M4_THRPL</name>
<gene>
    <name evidence="3" type="primary">LOC117648446</name>
</gene>
<feature type="signal peptide" evidence="1">
    <location>
        <begin position="1"/>
        <end position="22"/>
    </location>
</feature>
<evidence type="ECO:0000313" key="2">
    <source>
        <dbReference type="Proteomes" id="UP000515158"/>
    </source>
</evidence>
<dbReference type="Proteomes" id="UP000515158">
    <property type="component" value="Unplaced"/>
</dbReference>
<dbReference type="InterPro" id="IPR028082">
    <property type="entry name" value="Peripla_BP_I"/>
</dbReference>
<organism evidence="3">
    <name type="scientific">Thrips palmi</name>
    <name type="common">Melon thrips</name>
    <dbReference type="NCBI Taxonomy" id="161013"/>
    <lineage>
        <taxon>Eukaryota</taxon>
        <taxon>Metazoa</taxon>
        <taxon>Ecdysozoa</taxon>
        <taxon>Arthropoda</taxon>
        <taxon>Hexapoda</taxon>
        <taxon>Insecta</taxon>
        <taxon>Pterygota</taxon>
        <taxon>Neoptera</taxon>
        <taxon>Paraneoptera</taxon>
        <taxon>Thysanoptera</taxon>
        <taxon>Terebrantia</taxon>
        <taxon>Thripoidea</taxon>
        <taxon>Thripidae</taxon>
        <taxon>Thrips</taxon>
    </lineage>
</organism>
<dbReference type="AlphaFoldDB" id="A0A6P8Z8M4"/>
<protein>
    <submittedName>
        <fullName evidence="3">Glutamate receptor ionotropic, kainate 1-like</fullName>
    </submittedName>
</protein>
<dbReference type="KEGG" id="tpal:117648446"/>
<reference evidence="3" key="1">
    <citation type="submission" date="2025-08" db="UniProtKB">
        <authorList>
            <consortium name="RefSeq"/>
        </authorList>
    </citation>
    <scope>IDENTIFICATION</scope>
    <source>
        <tissue evidence="3">Total insect</tissue>
    </source>
</reference>